<evidence type="ECO:0000259" key="2">
    <source>
        <dbReference type="Pfam" id="PF13478"/>
    </source>
</evidence>
<dbReference type="Pfam" id="PF13478">
    <property type="entry name" value="XdhC_C"/>
    <property type="match status" value="1"/>
</dbReference>
<dbReference type="InterPro" id="IPR027051">
    <property type="entry name" value="XdhC_Rossmann_dom"/>
</dbReference>
<dbReference type="Proteomes" id="UP000231564">
    <property type="component" value="Chromosome MARIT"/>
</dbReference>
<dbReference type="OrthoDB" id="9773039at2"/>
<dbReference type="AlphaFoldDB" id="A0A2H1E855"/>
<evidence type="ECO:0000259" key="1">
    <source>
        <dbReference type="Pfam" id="PF02625"/>
    </source>
</evidence>
<dbReference type="PANTHER" id="PTHR30388">
    <property type="entry name" value="ALDEHYDE OXIDOREDUCTASE MOLYBDENUM COFACTOR ASSEMBLY PROTEIN"/>
    <property type="match status" value="1"/>
</dbReference>
<name>A0A2H1E855_9FLAO</name>
<dbReference type="Gene3D" id="3.40.50.720">
    <property type="entry name" value="NAD(P)-binding Rossmann-like Domain"/>
    <property type="match status" value="1"/>
</dbReference>
<dbReference type="STRING" id="1349785.GCA_000509405_01297"/>
<protein>
    <submittedName>
        <fullName evidence="3">Xanthine and CO dehydrogenases maturation factor, XdhC/CoxF family</fullName>
    </submittedName>
</protein>
<sequence length="316" mass="35326">MKLWKHLLTKLQNHQNVYLLTVIDNLGSSPGRKGFKMLVAEDGFIFGSIGGGVMEFSLVEEAQQLLILKKPPIFIKKQIHRGTIKDGSGMICSGEQTVAFHLLTPSYSSCIQRIISCLVNGEKGTLSLFPSHLDFSSDILEHRFECLISSKENWFFKEHIGFKNTLYIIGGGHVSFAVSELFVKLGFYVVVLDNREQLNTLENNNSAHQKIVTDYQSINSLIPEENNTYIAIMTNKYVDDKLVLSKLIKGNYKFIGVLGSNAKLKTMWETLLKDGFSQNELNSIYAPIGLSIKSETPEEIAVSIAAQIIQIKNTST</sequence>
<keyword evidence="4" id="KW-1185">Reference proteome</keyword>
<reference evidence="3 4" key="1">
    <citation type="submission" date="2016-11" db="EMBL/GenBank/DDBJ databases">
        <authorList>
            <person name="Jaros S."/>
            <person name="Januszkiewicz K."/>
            <person name="Wedrychowicz H."/>
        </authorList>
    </citation>
    <scope>NUCLEOTIDE SEQUENCE [LARGE SCALE GENOMIC DNA]</scope>
    <source>
        <strain evidence="3">NCIMB 2154T</strain>
    </source>
</reference>
<gene>
    <name evidence="3" type="primary">xdhC</name>
    <name evidence="3" type="ORF">MARIT_1113</name>
</gene>
<dbReference type="KEGG" id="tmar:MARIT_1113"/>
<dbReference type="PANTHER" id="PTHR30388:SF6">
    <property type="entry name" value="XANTHINE DEHYDROGENASE SUBUNIT A-RELATED"/>
    <property type="match status" value="1"/>
</dbReference>
<organism evidence="3 4">
    <name type="scientific">Tenacibaculum maritimum NCIMB 2154</name>
    <dbReference type="NCBI Taxonomy" id="1349785"/>
    <lineage>
        <taxon>Bacteria</taxon>
        <taxon>Pseudomonadati</taxon>
        <taxon>Bacteroidota</taxon>
        <taxon>Flavobacteriia</taxon>
        <taxon>Flavobacteriales</taxon>
        <taxon>Flavobacteriaceae</taxon>
        <taxon>Tenacibaculum</taxon>
    </lineage>
</organism>
<dbReference type="InterPro" id="IPR003777">
    <property type="entry name" value="XdhC_CoxI"/>
</dbReference>
<accession>A0A2H1E855</accession>
<dbReference type="EMBL" id="LT634361">
    <property type="protein sequence ID" value="SFZ81450.1"/>
    <property type="molecule type" value="Genomic_DNA"/>
</dbReference>
<dbReference type="Pfam" id="PF02625">
    <property type="entry name" value="XdhC_CoxI"/>
    <property type="match status" value="1"/>
</dbReference>
<dbReference type="InterPro" id="IPR052698">
    <property type="entry name" value="MoCofactor_Util/Proc"/>
</dbReference>
<feature type="domain" description="XdhC Rossmann" evidence="2">
    <location>
        <begin position="166"/>
        <end position="308"/>
    </location>
</feature>
<dbReference type="GeneID" id="47722673"/>
<proteinExistence type="predicted"/>
<feature type="domain" description="XdhC- CoxI" evidence="1">
    <location>
        <begin position="12"/>
        <end position="66"/>
    </location>
</feature>
<evidence type="ECO:0000313" key="3">
    <source>
        <dbReference type="EMBL" id="SFZ81450.1"/>
    </source>
</evidence>
<evidence type="ECO:0000313" key="4">
    <source>
        <dbReference type="Proteomes" id="UP000231564"/>
    </source>
</evidence>
<dbReference type="RefSeq" id="WP_038025640.1">
    <property type="nucleotide sequence ID" value="NZ_BAUG01000026.1"/>
</dbReference>